<dbReference type="SUPFAM" id="SSF52540">
    <property type="entry name" value="P-loop containing nucleoside triphosphate hydrolases"/>
    <property type="match status" value="1"/>
</dbReference>
<protein>
    <submittedName>
        <fullName evidence="5">Kinesin-like protein KIN-14F</fullName>
    </submittedName>
</protein>
<dbReference type="KEGG" id="jre:108985676"/>
<dbReference type="SMART" id="SM00129">
    <property type="entry name" value="KISc"/>
    <property type="match status" value="1"/>
</dbReference>
<comment type="similarity">
    <text evidence="1">Belongs to the TRAFAC class myosin-kinesin ATPase superfamily. Kinesin family. KIN-14 subfamily.</text>
</comment>
<dbReference type="InterPro" id="IPR001715">
    <property type="entry name" value="CH_dom"/>
</dbReference>
<evidence type="ECO:0000256" key="2">
    <source>
        <dbReference type="ARBA" id="ARBA00023175"/>
    </source>
</evidence>
<evidence type="ECO:0000313" key="5">
    <source>
        <dbReference type="RefSeq" id="XP_018813604.1"/>
    </source>
</evidence>
<dbReference type="OrthoDB" id="3176171at2759"/>
<dbReference type="InterPro" id="IPR027640">
    <property type="entry name" value="Kinesin-like_fam"/>
</dbReference>
<dbReference type="CDD" id="cd21203">
    <property type="entry name" value="CH_AtKIN14-like"/>
    <property type="match status" value="1"/>
</dbReference>
<dbReference type="SUPFAM" id="SSF47576">
    <property type="entry name" value="Calponin-homology domain, CH-domain"/>
    <property type="match status" value="1"/>
</dbReference>
<gene>
    <name evidence="5" type="primary">LOC108985676</name>
</gene>
<feature type="compositionally biased region" description="Polar residues" evidence="3">
    <location>
        <begin position="799"/>
        <end position="808"/>
    </location>
</feature>
<dbReference type="InterPro" id="IPR027417">
    <property type="entry name" value="P-loop_NTPase"/>
</dbReference>
<dbReference type="Gene3D" id="1.10.418.10">
    <property type="entry name" value="Calponin-like domain"/>
    <property type="match status" value="1"/>
</dbReference>
<dbReference type="GO" id="GO:0008017">
    <property type="term" value="F:microtubule binding"/>
    <property type="evidence" value="ECO:0000318"/>
    <property type="project" value="GO_Central"/>
</dbReference>
<dbReference type="InterPro" id="IPR036872">
    <property type="entry name" value="CH_dom_sf"/>
</dbReference>
<feature type="region of interest" description="Disordered" evidence="3">
    <location>
        <begin position="791"/>
        <end position="900"/>
    </location>
</feature>
<dbReference type="PROSITE" id="PS50021">
    <property type="entry name" value="CH"/>
    <property type="match status" value="1"/>
</dbReference>
<evidence type="ECO:0000313" key="4">
    <source>
        <dbReference type="Proteomes" id="UP000235220"/>
    </source>
</evidence>
<dbReference type="InterPro" id="IPR001752">
    <property type="entry name" value="Kinesin_motor_dom"/>
</dbReference>
<dbReference type="GO" id="GO:0015630">
    <property type="term" value="C:microtubule cytoskeleton"/>
    <property type="evidence" value="ECO:0000318"/>
    <property type="project" value="GO_Central"/>
</dbReference>
<feature type="region of interest" description="Disordered" evidence="3">
    <location>
        <begin position="1094"/>
        <end position="1129"/>
    </location>
</feature>
<evidence type="ECO:0000256" key="3">
    <source>
        <dbReference type="SAM" id="MobiDB-lite"/>
    </source>
</evidence>
<dbReference type="InterPro" id="IPR036961">
    <property type="entry name" value="Kinesin_motor_dom_sf"/>
</dbReference>
<dbReference type="AlphaFoldDB" id="A0A2I4E2H7"/>
<dbReference type="Proteomes" id="UP000235220">
    <property type="component" value="Chromosome 2"/>
</dbReference>
<dbReference type="PROSITE" id="PS50067">
    <property type="entry name" value="KINESIN_MOTOR_2"/>
    <property type="match status" value="1"/>
</dbReference>
<feature type="compositionally biased region" description="Basic and acidic residues" evidence="3">
    <location>
        <begin position="832"/>
        <end position="844"/>
    </location>
</feature>
<dbReference type="PANTHER" id="PTHR47972:SF28">
    <property type="entry name" value="KINESIN-LIKE PROTEIN KLP-3"/>
    <property type="match status" value="1"/>
</dbReference>
<accession>A0A2I4E2H7</accession>
<dbReference type="GO" id="GO:0007018">
    <property type="term" value="P:microtubule-based movement"/>
    <property type="evidence" value="ECO:0007669"/>
    <property type="project" value="InterPro"/>
</dbReference>
<keyword evidence="4" id="KW-1185">Reference proteome</keyword>
<evidence type="ECO:0000256" key="1">
    <source>
        <dbReference type="ARBA" id="ARBA00010899"/>
    </source>
</evidence>
<sequence length="1129" mass="125378">MPQESDHNSILNTPCKNLRGLKALISNNEASYTEEIINDHELAQRKAGEAASRRYQAAEWLRQMDHGASATLPKEASEEEFCLALRNGLILCNVLNKVNPGAVLKVVENPILAVQSAEGAAQSAIQYFENMRNFLEAVKEMKLLTFEASDLEKGGSSNKVVDCILCLKGYHEWKLSGGIGVWRYGGTVKIISFPKGSPSSILSSESADESVDESDSSQYEQLLEFLHLSSEVSIEESRTANALAFLFDRFGLGLLQAYLKESNGIEDLPLNAMIIDTLLSKVVKDFSALLVSQGTQLGLFLKKILKGDTGSLSKYEFIAAISQYLNQRSSLASSDISKFCVCGGKLNESRHDAKLSAGHAELLDIQQKQLELKSSFGKTKSEVKRAHSDWQQELSRLENYIKGLEVTSSSYHKILEENRVLYNQVQDLKGAIRVYCRVRPFLPGQPNGQSTVDYIGENGNIMIFNPLKRGKDARRVFSFNKVYGTNVTQEQIYADTQPLIRSVLDGFNGCIFAYGQTGSGKTYTMSGPDLTSEETWGVNYRALRDLFQLSKARADIVKYEVGVQMIEIYNEKVRDLLVSDGSNRRLDIRNNSQLNGLNVPDASWVPVTCTQDVLDLMRIGQKNRAVGATALNERSSRSHSVLTVHVLGKELVSNAILRGCLHLVDLAGSERVDKSEAVGERLKEAQHINRSLSALGDVISALAQKSTHIPYRNSKLTQVLQDSLGGQAKTLMFVHINPELNALGETISTLKFAERVASIELGAARSNKETGEIRELKEEISNLKLALERKETEPEQFKAVNTRSTTESQKPRAVSPFQMPKFGIGNSPKPESYQRRIDDTKSFEARSCSSGKQRRSRFPSAFADKEITPKIPFVSEERSVNSGKPRSPSPPVRRSISTDRGSVIKSRVRVDATENQLIAKVPFPARVPVNRSIAAMPMIPSTDSNSRVHIGSQEPPKHDYISDAIYSLPKASAKKVYPEHEEEQFKQALYVRQGGIRKNKIESKAKAKHNQLPARIQKSEVGTLLLSDVDFAGEKTEEAPRKSDFSEPENEHGHSPTHAALKVKKLRQNFSRISQNLEPRGPVEPLLAEKLDSKVPNGMIRLPKEGTNTSMPEFRRSRSTPRGKFMILP</sequence>
<dbReference type="GO" id="GO:0003777">
    <property type="term" value="F:microtubule motor activity"/>
    <property type="evidence" value="ECO:0007669"/>
    <property type="project" value="InterPro"/>
</dbReference>
<dbReference type="Gene3D" id="3.40.850.10">
    <property type="entry name" value="Kinesin motor domain"/>
    <property type="match status" value="1"/>
</dbReference>
<dbReference type="PRINTS" id="PR00380">
    <property type="entry name" value="KINESINHEAVY"/>
</dbReference>
<dbReference type="Pfam" id="PF00225">
    <property type="entry name" value="Kinesin"/>
    <property type="match status" value="1"/>
</dbReference>
<feature type="region of interest" description="Disordered" evidence="3">
    <location>
        <begin position="1033"/>
        <end position="1058"/>
    </location>
</feature>
<dbReference type="Gramene" id="Jr02_26340_p1">
    <property type="protein sequence ID" value="cds.Jr02_26340_p1"/>
    <property type="gene ID" value="Jr02_26340"/>
</dbReference>
<organism evidence="4 5">
    <name type="scientific">Juglans regia</name>
    <name type="common">English walnut</name>
    <dbReference type="NCBI Taxonomy" id="51240"/>
    <lineage>
        <taxon>Eukaryota</taxon>
        <taxon>Viridiplantae</taxon>
        <taxon>Streptophyta</taxon>
        <taxon>Embryophyta</taxon>
        <taxon>Tracheophyta</taxon>
        <taxon>Spermatophyta</taxon>
        <taxon>Magnoliopsida</taxon>
        <taxon>eudicotyledons</taxon>
        <taxon>Gunneridae</taxon>
        <taxon>Pentapetalae</taxon>
        <taxon>rosids</taxon>
        <taxon>fabids</taxon>
        <taxon>Fagales</taxon>
        <taxon>Juglandaceae</taxon>
        <taxon>Juglans</taxon>
    </lineage>
</organism>
<dbReference type="GO" id="GO:0007017">
    <property type="term" value="P:microtubule-based process"/>
    <property type="evidence" value="ECO:0000318"/>
    <property type="project" value="GO_Central"/>
</dbReference>
<feature type="compositionally biased region" description="Basic and acidic residues" evidence="3">
    <location>
        <begin position="1033"/>
        <end position="1054"/>
    </location>
</feature>
<proteinExistence type="inferred from homology"/>
<dbReference type="Pfam" id="PF00307">
    <property type="entry name" value="CH"/>
    <property type="match status" value="1"/>
</dbReference>
<dbReference type="SMART" id="SM00033">
    <property type="entry name" value="CH"/>
    <property type="match status" value="1"/>
</dbReference>
<name>A0A2I4E2H7_JUGRE</name>
<dbReference type="STRING" id="51240.A0A2I4E2H7"/>
<dbReference type="GeneID" id="108985676"/>
<dbReference type="PANTHER" id="PTHR47972">
    <property type="entry name" value="KINESIN-LIKE PROTEIN KLP-3"/>
    <property type="match status" value="1"/>
</dbReference>
<dbReference type="GO" id="GO:0005524">
    <property type="term" value="F:ATP binding"/>
    <property type="evidence" value="ECO:0007669"/>
    <property type="project" value="UniProtKB-UniRule"/>
</dbReference>
<dbReference type="RefSeq" id="XP_018813604.1">
    <property type="nucleotide sequence ID" value="XM_018958059.2"/>
</dbReference>
<dbReference type="FunFam" id="3.40.850.10:FF:000086">
    <property type="entry name" value="kinesin-like protein KIN-14F"/>
    <property type="match status" value="1"/>
</dbReference>
<dbReference type="FunCoup" id="A0A2I4E2H7">
    <property type="interactions" value="147"/>
</dbReference>
<reference evidence="5" key="1">
    <citation type="submission" date="2025-08" db="UniProtKB">
        <authorList>
            <consortium name="RefSeq"/>
        </authorList>
    </citation>
    <scope>IDENTIFICATION</scope>
    <source>
        <tissue evidence="5">Leaves</tissue>
    </source>
</reference>
<dbReference type="FunFam" id="1.10.418.10:FF:000067">
    <property type="entry name" value="kinesin-like protein KIN-14F"/>
    <property type="match status" value="1"/>
</dbReference>
<keyword evidence="2" id="KW-0505">Motor protein</keyword>